<evidence type="ECO:0000256" key="6">
    <source>
        <dbReference type="SAM" id="Coils"/>
    </source>
</evidence>
<keyword evidence="4" id="KW-0648">Protein biosynthesis</keyword>
<evidence type="ECO:0000256" key="4">
    <source>
        <dbReference type="ARBA" id="ARBA00022917"/>
    </source>
</evidence>
<dbReference type="EMBL" id="CP106877">
    <property type="protein sequence ID" value="WAA12501.1"/>
    <property type="molecule type" value="Genomic_DNA"/>
</dbReference>
<name>A0A9E8LZM9_9BACI</name>
<organism evidence="7 8">
    <name type="scientific">Fervidibacillus halotolerans</name>
    <dbReference type="NCBI Taxonomy" id="2980027"/>
    <lineage>
        <taxon>Bacteria</taxon>
        <taxon>Bacillati</taxon>
        <taxon>Bacillota</taxon>
        <taxon>Bacilli</taxon>
        <taxon>Bacillales</taxon>
        <taxon>Bacillaceae</taxon>
        <taxon>Fervidibacillus</taxon>
    </lineage>
</organism>
<gene>
    <name evidence="7" type="ORF">OE105_13420</name>
</gene>
<reference evidence="7" key="1">
    <citation type="submission" date="2022-09" db="EMBL/GenBank/DDBJ databases">
        <title>Complete Genomes of Fervidibacillus albus and Fervidibacillus halotolerans isolated from tidal flat sediments.</title>
        <authorList>
            <person name="Kwon K.K."/>
            <person name="Yang S.-H."/>
            <person name="Park M.J."/>
            <person name="Oh H.-M."/>
        </authorList>
    </citation>
    <scope>NUCLEOTIDE SEQUENCE</scope>
    <source>
        <strain evidence="7">MEBiC13594</strain>
    </source>
</reference>
<dbReference type="Pfam" id="PF06207">
    <property type="entry name" value="DUF1002"/>
    <property type="match status" value="1"/>
</dbReference>
<accession>A0A9E8LZM9</accession>
<dbReference type="GO" id="GO:0006412">
    <property type="term" value="P:translation"/>
    <property type="evidence" value="ECO:0007669"/>
    <property type="project" value="UniProtKB-KW"/>
</dbReference>
<evidence type="ECO:0000256" key="5">
    <source>
        <dbReference type="ARBA" id="ARBA00023146"/>
    </source>
</evidence>
<keyword evidence="1" id="KW-0436">Ligase</keyword>
<dbReference type="Proteomes" id="UP001164726">
    <property type="component" value="Chromosome"/>
</dbReference>
<proteinExistence type="predicted"/>
<keyword evidence="5" id="KW-0030">Aminoacyl-tRNA synthetase</keyword>
<evidence type="ECO:0000313" key="7">
    <source>
        <dbReference type="EMBL" id="WAA12501.1"/>
    </source>
</evidence>
<sequence>MINRFFRTTLFLMFVFLMIGQGVKAKDLSNQGVDEKNGPTIVVYGGSLTDAQKQETEKLLRVDEETDIKEITVTGEDIKKYINGDPNSRMFSSAKIKRLEAGKGIQVIQNTPENITEVTNEMYANALITAGVEDAQIIVASPVKVTGHSALTGIFKAYEVSGEKLNTERLQVANEELDLATKLAEEAGINKDEVSRLLSEIKKEIIEKNPVTKEEVEKIVEDQLKKYNMELSEEHKQMLVDLFDKIRQLDIDYDQIKNQLDNLVKDIQQKLKDAGIDEGFFQKLWNGIKSFFIQIGQFFKGLFD</sequence>
<dbReference type="GO" id="GO:0004812">
    <property type="term" value="F:aminoacyl-tRNA ligase activity"/>
    <property type="evidence" value="ECO:0007669"/>
    <property type="project" value="UniProtKB-KW"/>
</dbReference>
<dbReference type="GO" id="GO:0005524">
    <property type="term" value="F:ATP binding"/>
    <property type="evidence" value="ECO:0007669"/>
    <property type="project" value="UniProtKB-KW"/>
</dbReference>
<keyword evidence="6" id="KW-0175">Coiled coil</keyword>
<feature type="coiled-coil region" evidence="6">
    <location>
        <begin position="239"/>
        <end position="273"/>
    </location>
</feature>
<dbReference type="KEGG" id="fhl:OE105_13420"/>
<keyword evidence="2" id="KW-0547">Nucleotide-binding</keyword>
<evidence type="ECO:0000313" key="8">
    <source>
        <dbReference type="Proteomes" id="UP001164726"/>
    </source>
</evidence>
<dbReference type="AlphaFoldDB" id="A0A9E8LZM9"/>
<evidence type="ECO:0000256" key="1">
    <source>
        <dbReference type="ARBA" id="ARBA00022598"/>
    </source>
</evidence>
<dbReference type="InterPro" id="IPR009343">
    <property type="entry name" value="DUF1002"/>
</dbReference>
<evidence type="ECO:0000256" key="3">
    <source>
        <dbReference type="ARBA" id="ARBA00022840"/>
    </source>
</evidence>
<dbReference type="SUPFAM" id="SSF48163">
    <property type="entry name" value="An anticodon-binding domain of class I aminoacyl-tRNA synthetases"/>
    <property type="match status" value="1"/>
</dbReference>
<dbReference type="RefSeq" id="WP_275420637.1">
    <property type="nucleotide sequence ID" value="NZ_CP106877.1"/>
</dbReference>
<dbReference type="InterPro" id="IPR008925">
    <property type="entry name" value="aa_tRNA-synth_I_cd-bd_sf"/>
</dbReference>
<dbReference type="GO" id="GO:0000049">
    <property type="term" value="F:tRNA binding"/>
    <property type="evidence" value="ECO:0007669"/>
    <property type="project" value="InterPro"/>
</dbReference>
<keyword evidence="3" id="KW-0067">ATP-binding</keyword>
<evidence type="ECO:0000256" key="2">
    <source>
        <dbReference type="ARBA" id="ARBA00022741"/>
    </source>
</evidence>
<keyword evidence="8" id="KW-1185">Reference proteome</keyword>
<protein>
    <submittedName>
        <fullName evidence="7">DUF1002 domain-containing protein</fullName>
    </submittedName>
</protein>